<dbReference type="GO" id="GO:0004197">
    <property type="term" value="F:cysteine-type endopeptidase activity"/>
    <property type="evidence" value="ECO:0007669"/>
    <property type="project" value="InterPro"/>
</dbReference>
<dbReference type="Gene3D" id="3.40.50.1460">
    <property type="match status" value="1"/>
</dbReference>
<dbReference type="InterPro" id="IPR052039">
    <property type="entry name" value="Caspase-related_regulators"/>
</dbReference>
<dbReference type="SUPFAM" id="SSF52129">
    <property type="entry name" value="Caspase-like"/>
    <property type="match status" value="1"/>
</dbReference>
<dbReference type="PANTHER" id="PTHR22576">
    <property type="entry name" value="MUCOSA ASSOCIATED LYMPHOID TISSUE LYMPHOMA TRANSLOCATION PROTEIN 1/PARACASPASE"/>
    <property type="match status" value="1"/>
</dbReference>
<protein>
    <recommendedName>
        <fullName evidence="1">Caspase family p20 domain-containing protein</fullName>
    </recommendedName>
</protein>
<sequence length="702" mass="77734">MRRLIAIRLAAFFSLIAVIALPLCAQQYEALDRIALVIGNSNYEGTAKLKNPVNDAQDIGATLSSLGFDAEVLTDADLYSMEDSVLRFRDKLAKSPNSVGFFYYAGHGVQSGGENYLIPVDARLNSESMLRTRAVPLQFVLDSLSEAHNKLNIIVLDACRDNPFSWARSSARGLAVVGQLPPASIVVYSTSAGRVAQDGTGRNGMFTEELLKHLPTPGLDITEVLRRTGEGVQAKTDGAQIPAIYSQFFGFLRLAGEGEGGGLAQGSAAQSATYGSAQGGTQEALGDASLDYLPAFFDDAPRNTKLAIAKAEELTWDEKWLSAWRLLEKTDPNDRDPYILAEKIRTALDGNSYTDNYRGFSFYDTPPDGDVDKARADGTIDEEYFDFDPHAAVQVLLDRGVEIPPVLALALGDFYYNVYNYYPYYPDDWSLTSDEILADGLRWFDLANENYIVVDTTSVIHYAELLMKAGRNTDAVAILSDQVEWEPDDRYLRQTFVDALVRAVQIDEALGQLDMLIANTGSKEEALDYYKQAAQIAFDNQKSAQLEHYLAALEKDYPDDWFGPAMRHRLAVNTGDKLRAQKIAEDLLTHFPPSVSTDALESILTNWLLDPAGPSAGLSFLDSSILAAKGKPRELGIFYLYRALYRYFTVEKDPAFKARDAAIQRSFEDIDSAEKYLRQAGEPEDGMLESIKHIREEWGKGK</sequence>
<evidence type="ECO:0000313" key="2">
    <source>
        <dbReference type="EMBL" id="SLM12398.1"/>
    </source>
</evidence>
<dbReference type="PANTHER" id="PTHR22576:SF37">
    <property type="entry name" value="MUCOSA-ASSOCIATED LYMPHOID TISSUE LYMPHOMA TRANSLOCATION PROTEIN 1"/>
    <property type="match status" value="1"/>
</dbReference>
<dbReference type="Gene3D" id="1.25.40.10">
    <property type="entry name" value="Tetratricopeptide repeat domain"/>
    <property type="match status" value="1"/>
</dbReference>
<gene>
    <name evidence="2" type="ORF">SPIROBIBN47_250023</name>
</gene>
<dbReference type="EMBL" id="FWDM01000018">
    <property type="protein sequence ID" value="SLM12398.1"/>
    <property type="molecule type" value="Genomic_DNA"/>
</dbReference>
<dbReference type="PROSITE" id="PS50208">
    <property type="entry name" value="CASPASE_P20"/>
    <property type="match status" value="1"/>
</dbReference>
<dbReference type="AlphaFoldDB" id="A0A3P3XI29"/>
<feature type="domain" description="Caspase family p20" evidence="1">
    <location>
        <begin position="31"/>
        <end position="163"/>
    </location>
</feature>
<dbReference type="InterPro" id="IPR011990">
    <property type="entry name" value="TPR-like_helical_dom_sf"/>
</dbReference>
<dbReference type="InterPro" id="IPR029030">
    <property type="entry name" value="Caspase-like_dom_sf"/>
</dbReference>
<dbReference type="GO" id="GO:0006508">
    <property type="term" value="P:proteolysis"/>
    <property type="evidence" value="ECO:0007669"/>
    <property type="project" value="InterPro"/>
</dbReference>
<proteinExistence type="predicted"/>
<reference evidence="2" key="1">
    <citation type="submission" date="2017-02" db="EMBL/GenBank/DDBJ databases">
        <authorList>
            <person name="Regsiter A."/>
            <person name="William W."/>
        </authorList>
    </citation>
    <scope>NUCLEOTIDE SEQUENCE</scope>
    <source>
        <strain evidence="2">Bib</strain>
    </source>
</reference>
<dbReference type="InterPro" id="IPR011600">
    <property type="entry name" value="Pept_C14_caspase"/>
</dbReference>
<dbReference type="Pfam" id="PF00656">
    <property type="entry name" value="Peptidase_C14"/>
    <property type="match status" value="1"/>
</dbReference>
<dbReference type="InterPro" id="IPR001309">
    <property type="entry name" value="Pept_C14_p20"/>
</dbReference>
<name>A0A3P3XI29_9SPIR</name>
<organism evidence="2">
    <name type="scientific">uncultured spirochete</name>
    <dbReference type="NCBI Taxonomy" id="156406"/>
    <lineage>
        <taxon>Bacteria</taxon>
        <taxon>Pseudomonadati</taxon>
        <taxon>Spirochaetota</taxon>
        <taxon>Spirochaetia</taxon>
        <taxon>Spirochaetales</taxon>
        <taxon>environmental samples</taxon>
    </lineage>
</organism>
<accession>A0A3P3XI29</accession>
<evidence type="ECO:0000259" key="1">
    <source>
        <dbReference type="PROSITE" id="PS50208"/>
    </source>
</evidence>